<reference evidence="2" key="1">
    <citation type="submission" date="2018-06" db="EMBL/GenBank/DDBJ databases">
        <authorList>
            <person name="Zhirakovskaya E."/>
        </authorList>
    </citation>
    <scope>NUCLEOTIDE SEQUENCE</scope>
</reference>
<organism evidence="2">
    <name type="scientific">hydrothermal vent metagenome</name>
    <dbReference type="NCBI Taxonomy" id="652676"/>
    <lineage>
        <taxon>unclassified sequences</taxon>
        <taxon>metagenomes</taxon>
        <taxon>ecological metagenomes</taxon>
    </lineage>
</organism>
<feature type="region of interest" description="Disordered" evidence="1">
    <location>
        <begin position="108"/>
        <end position="127"/>
    </location>
</feature>
<gene>
    <name evidence="2" type="ORF">MNBD_GAMMA12-1277</name>
</gene>
<dbReference type="EMBL" id="UOFL01000010">
    <property type="protein sequence ID" value="VAW71130.1"/>
    <property type="molecule type" value="Genomic_DNA"/>
</dbReference>
<sequence length="403" mass="44689">MAVEMETPIKIVAIGLDLRSTKRLSTIFTVIYKGKCELSEGVEAVLAIVDLDGSADAWSLYQRQYSGLPVIIMSETIVEIEGAIFISKPAKLDPLWECIYSLANTMPKSTTSEHNVGNGKDTKGEDNNKIKANQSLLDSDDSHLASTQNLIKNSINDAAKAMDVKISANSSCPNIHSAKNSHEGESIYFDLDSYLLGHLISIVNDDNHQNCLIHIHCWLDRLLILNTGEGKAYTNLSDSQLKYLGVVPCKKDFTIEDNSGIANSESSLEKNNSQLRVVSIEYLLWDLTLRTARGRVPQGIDLTRLYYLKCWPNFPRLPNTPHGMRIASVWVNNPCRLDDIAEKLDIPLADVYTFYSATFAIGFSGLAKRKADYLVESPVLAKKESPKRGLFASIIRSLVHSGH</sequence>
<protein>
    <submittedName>
        <fullName evidence="2">Uncharacterized protein</fullName>
    </submittedName>
</protein>
<evidence type="ECO:0000313" key="2">
    <source>
        <dbReference type="EMBL" id="VAW71130.1"/>
    </source>
</evidence>
<dbReference type="AlphaFoldDB" id="A0A3B0Y2L4"/>
<accession>A0A3B0Y2L4</accession>
<name>A0A3B0Y2L4_9ZZZZ</name>
<evidence type="ECO:0000256" key="1">
    <source>
        <dbReference type="SAM" id="MobiDB-lite"/>
    </source>
</evidence>
<proteinExistence type="predicted"/>